<evidence type="ECO:0000256" key="1">
    <source>
        <dbReference type="SAM" id="MobiDB-lite"/>
    </source>
</evidence>
<dbReference type="Proteomes" id="UP001585053">
    <property type="component" value="Unassembled WGS sequence"/>
</dbReference>
<dbReference type="InterPro" id="IPR032710">
    <property type="entry name" value="NTF2-like_dom_sf"/>
</dbReference>
<dbReference type="InterPro" id="IPR037401">
    <property type="entry name" value="SnoaL-like"/>
</dbReference>
<feature type="compositionally biased region" description="Low complexity" evidence="1">
    <location>
        <begin position="119"/>
        <end position="128"/>
    </location>
</feature>
<accession>A0ABV5E2U2</accession>
<protein>
    <submittedName>
        <fullName evidence="3">Nuclear transport factor 2 family protein</fullName>
    </submittedName>
</protein>
<comment type="caution">
    <text evidence="3">The sequence shown here is derived from an EMBL/GenBank/DDBJ whole genome shotgun (WGS) entry which is preliminary data.</text>
</comment>
<dbReference type="SUPFAM" id="SSF54427">
    <property type="entry name" value="NTF2-like"/>
    <property type="match status" value="1"/>
</dbReference>
<evidence type="ECO:0000259" key="2">
    <source>
        <dbReference type="Pfam" id="PF12680"/>
    </source>
</evidence>
<sequence length="136" mass="14921">MSERRRIVAEYAAAFATRDLPTILSHVDDDLVWELNGERVGTGKKEFERQMTRDLSTGRAVVTIDRFIEDTDVVVALQHGEFMPDGQDSGLPFSSAEVYSFEGAGSCGSRPGRRPDPTKGPGPRGRTSPPRPRAMA</sequence>
<proteinExistence type="predicted"/>
<dbReference type="EMBL" id="JAYMRS010000019">
    <property type="protein sequence ID" value="MFB8771106.1"/>
    <property type="molecule type" value="Genomic_DNA"/>
</dbReference>
<feature type="region of interest" description="Disordered" evidence="1">
    <location>
        <begin position="102"/>
        <end position="136"/>
    </location>
</feature>
<evidence type="ECO:0000313" key="4">
    <source>
        <dbReference type="Proteomes" id="UP001585053"/>
    </source>
</evidence>
<feature type="domain" description="SnoaL-like" evidence="2">
    <location>
        <begin position="8"/>
        <end position="102"/>
    </location>
</feature>
<dbReference type="Pfam" id="PF12680">
    <property type="entry name" value="SnoaL_2"/>
    <property type="match status" value="1"/>
</dbReference>
<organism evidence="3 4">
    <name type="scientific">Nocardiopsis alba</name>
    <dbReference type="NCBI Taxonomy" id="53437"/>
    <lineage>
        <taxon>Bacteria</taxon>
        <taxon>Bacillati</taxon>
        <taxon>Actinomycetota</taxon>
        <taxon>Actinomycetes</taxon>
        <taxon>Streptosporangiales</taxon>
        <taxon>Nocardiopsidaceae</taxon>
        <taxon>Nocardiopsis</taxon>
    </lineage>
</organism>
<name>A0ABV5E2U2_9ACTN</name>
<gene>
    <name evidence="3" type="ORF">VSQ78_25680</name>
</gene>
<dbReference type="RefSeq" id="WP_376737934.1">
    <property type="nucleotide sequence ID" value="NZ_JAYMRS010000019.1"/>
</dbReference>
<keyword evidence="4" id="KW-1185">Reference proteome</keyword>
<evidence type="ECO:0000313" key="3">
    <source>
        <dbReference type="EMBL" id="MFB8771106.1"/>
    </source>
</evidence>
<dbReference type="Gene3D" id="3.10.450.50">
    <property type="match status" value="1"/>
</dbReference>
<reference evidence="3 4" key="1">
    <citation type="submission" date="2024-01" db="EMBL/GenBank/DDBJ databases">
        <title>Genome mining of biosynthetic gene clusters to explore secondary metabolites of Streptomyces sp.</title>
        <authorList>
            <person name="Baig A."/>
            <person name="Ajitkumar Shintre N."/>
            <person name="Kumar H."/>
            <person name="Anbarasu A."/>
            <person name="Ramaiah S."/>
        </authorList>
    </citation>
    <scope>NUCLEOTIDE SEQUENCE [LARGE SCALE GENOMIC DNA]</scope>
    <source>
        <strain evidence="3 4">A01</strain>
    </source>
</reference>